<dbReference type="AlphaFoldDB" id="A0A2T7U9A9"/>
<feature type="domain" description="ABC3 transporter permease C-terminal" evidence="7">
    <location>
        <begin position="306"/>
        <end position="424"/>
    </location>
</feature>
<keyword evidence="4 6" id="KW-1133">Transmembrane helix</keyword>
<dbReference type="Pfam" id="PF12704">
    <property type="entry name" value="MacB_PCD"/>
    <property type="match status" value="1"/>
</dbReference>
<evidence type="ECO:0000256" key="2">
    <source>
        <dbReference type="ARBA" id="ARBA00022475"/>
    </source>
</evidence>
<feature type="transmembrane region" description="Helical" evidence="6">
    <location>
        <begin position="18"/>
        <end position="36"/>
    </location>
</feature>
<dbReference type="InterPro" id="IPR025857">
    <property type="entry name" value="MacB_PCD"/>
</dbReference>
<evidence type="ECO:0000259" key="7">
    <source>
        <dbReference type="Pfam" id="PF02687"/>
    </source>
</evidence>
<reference evidence="9" key="1">
    <citation type="submission" date="2017-04" db="EMBL/GenBank/DDBJ databases">
        <title>Unexpected and diverse lifestyles within the genus Limnohabitans.</title>
        <authorList>
            <person name="Kasalicky V."/>
            <person name="Mehrshad M."/>
            <person name="Andrei S.-A."/>
            <person name="Salcher M."/>
            <person name="Kratochvilova H."/>
            <person name="Simek K."/>
            <person name="Ghai R."/>
        </authorList>
    </citation>
    <scope>NUCLEOTIDE SEQUENCE [LARGE SCALE GENOMIC DNA]</scope>
    <source>
        <strain evidence="9">II-D5</strain>
    </source>
</reference>
<evidence type="ECO:0000256" key="3">
    <source>
        <dbReference type="ARBA" id="ARBA00022692"/>
    </source>
</evidence>
<name>A0A2T7U9A9_9BURK</name>
<evidence type="ECO:0000256" key="5">
    <source>
        <dbReference type="ARBA" id="ARBA00023136"/>
    </source>
</evidence>
<comment type="caution">
    <text evidence="9">The sequence shown here is derived from an EMBL/GenBank/DDBJ whole genome shotgun (WGS) entry which is preliminary data.</text>
</comment>
<feature type="domain" description="MacB-like periplasmic core" evidence="8">
    <location>
        <begin position="22"/>
        <end position="222"/>
    </location>
</feature>
<evidence type="ECO:0000259" key="8">
    <source>
        <dbReference type="Pfam" id="PF12704"/>
    </source>
</evidence>
<feature type="transmembrane region" description="Helical" evidence="6">
    <location>
        <begin position="303"/>
        <end position="327"/>
    </location>
</feature>
<evidence type="ECO:0000313" key="10">
    <source>
        <dbReference type="Proteomes" id="UP000037507"/>
    </source>
</evidence>
<dbReference type="RefSeq" id="WP_053168640.1">
    <property type="nucleotide sequence ID" value="NZ_LFYT02000034.1"/>
</dbReference>
<evidence type="ECO:0000256" key="4">
    <source>
        <dbReference type="ARBA" id="ARBA00022989"/>
    </source>
</evidence>
<accession>A0A2T7U9A9</accession>
<dbReference type="PANTHER" id="PTHR43738:SF2">
    <property type="entry name" value="ABC TRANSPORTER PERMEASE"/>
    <property type="match status" value="1"/>
</dbReference>
<sequence>MNSLLNIARQSAWNRRSTLVWVVVSLALATALLWTLERLRHDIRHSFSQSVSGVDLIVGARSSPVQLMLFSVFHIGSVPQSMSMDSVHKLAQHRSVSWVVPLSLGDSHRGFPVLGTTPAYFQHFAYGDKQPLVLQQGAVFADTLDGLYEAVIGAEVARKMGYGLGQSITLGHGLHDHDHDHEAEGNKEDEHADKPFKVVGILAPTGTPVDRTVHVSLQALEALHLGWVAGTPMPGGHIPADQARKFNLQPEEVTAALVGLKSRAAVFNVQRFVNLYEDEALMGVMPGVALGELWSVLGLGENALLAVSALVALVSVVSLMAVVLAGLNERRRELAVLRAVGAGPRHVLGLLTLEGLWVTCAGVLLGVLLAYASMALATPWLQQSLGIRLQLAAPLPTQLALAGCVLLAGWLASLGPAWRAYRMSLADGLSPRV</sequence>
<evidence type="ECO:0000313" key="9">
    <source>
        <dbReference type="EMBL" id="PVE41253.1"/>
    </source>
</evidence>
<organism evidence="9 10">
    <name type="scientific">Limnohabitans planktonicus II-D5</name>
    <dbReference type="NCBI Taxonomy" id="1293045"/>
    <lineage>
        <taxon>Bacteria</taxon>
        <taxon>Pseudomonadati</taxon>
        <taxon>Pseudomonadota</taxon>
        <taxon>Betaproteobacteria</taxon>
        <taxon>Burkholderiales</taxon>
        <taxon>Comamonadaceae</taxon>
        <taxon>Limnohabitans</taxon>
    </lineage>
</organism>
<dbReference type="InterPro" id="IPR051125">
    <property type="entry name" value="ABC-4/HrtB_transporter"/>
</dbReference>
<protein>
    <submittedName>
        <fullName evidence="9">Peptide ABC transporter permease</fullName>
    </submittedName>
</protein>
<keyword evidence="2" id="KW-1003">Cell membrane</keyword>
<proteinExistence type="predicted"/>
<dbReference type="Proteomes" id="UP000037507">
    <property type="component" value="Unassembled WGS sequence"/>
</dbReference>
<gene>
    <name evidence="9" type="ORF">H663_018150</name>
</gene>
<dbReference type="PANTHER" id="PTHR43738">
    <property type="entry name" value="ABC TRANSPORTER, MEMBRANE PROTEIN"/>
    <property type="match status" value="1"/>
</dbReference>
<evidence type="ECO:0000256" key="1">
    <source>
        <dbReference type="ARBA" id="ARBA00004651"/>
    </source>
</evidence>
<keyword evidence="10" id="KW-1185">Reference proteome</keyword>
<keyword evidence="3 6" id="KW-0812">Transmembrane</keyword>
<comment type="subcellular location">
    <subcellularLocation>
        <location evidence="1">Cell membrane</location>
        <topology evidence="1">Multi-pass membrane protein</topology>
    </subcellularLocation>
</comment>
<keyword evidence="5 6" id="KW-0472">Membrane</keyword>
<dbReference type="STRING" id="1293045.H663_00145"/>
<dbReference type="OrthoDB" id="9784014at2"/>
<evidence type="ECO:0000256" key="6">
    <source>
        <dbReference type="SAM" id="Phobius"/>
    </source>
</evidence>
<dbReference type="InterPro" id="IPR003838">
    <property type="entry name" value="ABC3_permease_C"/>
</dbReference>
<feature type="transmembrane region" description="Helical" evidence="6">
    <location>
        <begin position="391"/>
        <end position="414"/>
    </location>
</feature>
<feature type="transmembrane region" description="Helical" evidence="6">
    <location>
        <begin position="347"/>
        <end position="371"/>
    </location>
</feature>
<dbReference type="GO" id="GO:0005886">
    <property type="term" value="C:plasma membrane"/>
    <property type="evidence" value="ECO:0007669"/>
    <property type="project" value="UniProtKB-SubCell"/>
</dbReference>
<dbReference type="EMBL" id="LFYT02000034">
    <property type="protein sequence ID" value="PVE41253.1"/>
    <property type="molecule type" value="Genomic_DNA"/>
</dbReference>
<dbReference type="Pfam" id="PF02687">
    <property type="entry name" value="FtsX"/>
    <property type="match status" value="1"/>
</dbReference>